<comment type="catalytic activity">
    <reaction evidence="7">
        <text>shikimate + ATP = 3-phosphoshikimate + ADP + H(+)</text>
        <dbReference type="Rhea" id="RHEA:13121"/>
        <dbReference type="ChEBI" id="CHEBI:15378"/>
        <dbReference type="ChEBI" id="CHEBI:30616"/>
        <dbReference type="ChEBI" id="CHEBI:36208"/>
        <dbReference type="ChEBI" id="CHEBI:145989"/>
        <dbReference type="ChEBI" id="CHEBI:456216"/>
        <dbReference type="EC" id="2.7.1.71"/>
    </reaction>
</comment>
<sequence length="173" mass="19684">MKIILSGYMGSGKTAVGTLLAKKMSFRFLDLDHEISRREGRSISEIFKSSGEIYFRRKETEILKDLLNSPEDFVLALGGGTPCYGKNVELLKQDPGSTLIYLKASLMELKERLFKERDKRPLIAHLDSPEALEDFIRKHLFERTFYYNQSDQIIGTDGKTAEAVAEEVLKCLN</sequence>
<evidence type="ECO:0000256" key="7">
    <source>
        <dbReference type="HAMAP-Rule" id="MF_00109"/>
    </source>
</evidence>
<dbReference type="CDD" id="cd00464">
    <property type="entry name" value="SK"/>
    <property type="match status" value="1"/>
</dbReference>
<dbReference type="EC" id="2.7.1.71" evidence="7"/>
<keyword evidence="1 7" id="KW-0028">Amino-acid biosynthesis</keyword>
<dbReference type="Pfam" id="PF01202">
    <property type="entry name" value="SKI"/>
    <property type="match status" value="1"/>
</dbReference>
<dbReference type="PRINTS" id="PR01100">
    <property type="entry name" value="SHIKIMTKNASE"/>
</dbReference>
<accession>A0ABW5IW25</accession>
<evidence type="ECO:0000256" key="6">
    <source>
        <dbReference type="ARBA" id="ARBA00023141"/>
    </source>
</evidence>
<comment type="cofactor">
    <cofactor evidence="7">
        <name>Mg(2+)</name>
        <dbReference type="ChEBI" id="CHEBI:18420"/>
    </cofactor>
    <text evidence="7">Binds 1 Mg(2+) ion per subunit.</text>
</comment>
<comment type="function">
    <text evidence="7">Catalyzes the specific phosphorylation of the 3-hydroxyl group of shikimic acid using ATP as a cosubstrate.</text>
</comment>
<gene>
    <name evidence="7" type="primary">aroK</name>
    <name evidence="8" type="ORF">ACFSTG_08190</name>
</gene>
<feature type="binding site" evidence="7">
    <location>
        <begin position="10"/>
        <end position="15"/>
    </location>
    <ligand>
        <name>ATP</name>
        <dbReference type="ChEBI" id="CHEBI:30616"/>
    </ligand>
</feature>
<keyword evidence="5 7" id="KW-0067">ATP-binding</keyword>
<feature type="binding site" evidence="7">
    <location>
        <position position="120"/>
    </location>
    <ligand>
        <name>ATP</name>
        <dbReference type="ChEBI" id="CHEBI:30616"/>
    </ligand>
</feature>
<evidence type="ECO:0000313" key="9">
    <source>
        <dbReference type="Proteomes" id="UP001597468"/>
    </source>
</evidence>
<evidence type="ECO:0000256" key="3">
    <source>
        <dbReference type="ARBA" id="ARBA00022741"/>
    </source>
</evidence>
<feature type="binding site" evidence="7">
    <location>
        <position position="56"/>
    </location>
    <ligand>
        <name>substrate</name>
    </ligand>
</feature>
<evidence type="ECO:0000256" key="4">
    <source>
        <dbReference type="ARBA" id="ARBA00022777"/>
    </source>
</evidence>
<comment type="caution">
    <text evidence="8">The sequence shown here is derived from an EMBL/GenBank/DDBJ whole genome shotgun (WGS) entry which is preliminary data.</text>
</comment>
<keyword evidence="7" id="KW-0460">Magnesium</keyword>
<feature type="binding site" evidence="7">
    <location>
        <position position="14"/>
    </location>
    <ligand>
        <name>Mg(2+)</name>
        <dbReference type="ChEBI" id="CHEBI:18420"/>
    </ligand>
</feature>
<proteinExistence type="inferred from homology"/>
<dbReference type="SUPFAM" id="SSF52540">
    <property type="entry name" value="P-loop containing nucleoside triphosphate hydrolases"/>
    <property type="match status" value="1"/>
</dbReference>
<feature type="binding site" evidence="7">
    <location>
        <position position="143"/>
    </location>
    <ligand>
        <name>substrate</name>
    </ligand>
</feature>
<comment type="subunit">
    <text evidence="7">Monomer.</text>
</comment>
<dbReference type="InterPro" id="IPR031322">
    <property type="entry name" value="Shikimate/glucono_kinase"/>
</dbReference>
<dbReference type="InterPro" id="IPR027417">
    <property type="entry name" value="P-loop_NTPase"/>
</dbReference>
<dbReference type="HAMAP" id="MF_00109">
    <property type="entry name" value="Shikimate_kinase"/>
    <property type="match status" value="1"/>
</dbReference>
<name>A0ABW5IW25_9FLAO</name>
<feature type="binding site" evidence="7">
    <location>
        <position position="79"/>
    </location>
    <ligand>
        <name>substrate</name>
    </ligand>
</feature>
<feature type="binding site" evidence="7">
    <location>
        <position position="32"/>
    </location>
    <ligand>
        <name>substrate</name>
    </ligand>
</feature>
<keyword evidence="9" id="KW-1185">Reference proteome</keyword>
<comment type="similarity">
    <text evidence="7">Belongs to the shikimate kinase family.</text>
</comment>
<organism evidence="8 9">
    <name type="scientific">Salinimicrobium flavum</name>
    <dbReference type="NCBI Taxonomy" id="1737065"/>
    <lineage>
        <taxon>Bacteria</taxon>
        <taxon>Pseudomonadati</taxon>
        <taxon>Bacteroidota</taxon>
        <taxon>Flavobacteriia</taxon>
        <taxon>Flavobacteriales</taxon>
        <taxon>Flavobacteriaceae</taxon>
        <taxon>Salinimicrobium</taxon>
    </lineage>
</organism>
<dbReference type="GO" id="GO:0016301">
    <property type="term" value="F:kinase activity"/>
    <property type="evidence" value="ECO:0007669"/>
    <property type="project" value="UniProtKB-KW"/>
</dbReference>
<protein>
    <recommendedName>
        <fullName evidence="7">Shikimate kinase</fullName>
        <shortName evidence="7">SK</shortName>
        <ecNumber evidence="7">2.7.1.71</ecNumber>
    </recommendedName>
</protein>
<keyword evidence="2 7" id="KW-0808">Transferase</keyword>
<evidence type="ECO:0000256" key="2">
    <source>
        <dbReference type="ARBA" id="ARBA00022679"/>
    </source>
</evidence>
<keyword evidence="3 7" id="KW-0547">Nucleotide-binding</keyword>
<dbReference type="PANTHER" id="PTHR21087:SF16">
    <property type="entry name" value="SHIKIMATE KINASE 1, CHLOROPLASTIC"/>
    <property type="match status" value="1"/>
</dbReference>
<dbReference type="EMBL" id="JBHULT010000008">
    <property type="protein sequence ID" value="MFD2517871.1"/>
    <property type="molecule type" value="Genomic_DNA"/>
</dbReference>
<evidence type="ECO:0000256" key="1">
    <source>
        <dbReference type="ARBA" id="ARBA00022605"/>
    </source>
</evidence>
<keyword evidence="7" id="KW-0963">Cytoplasm</keyword>
<evidence type="ECO:0000313" key="8">
    <source>
        <dbReference type="EMBL" id="MFD2517871.1"/>
    </source>
</evidence>
<comment type="caution">
    <text evidence="7">Lacks conserved residue(s) required for the propagation of feature annotation.</text>
</comment>
<dbReference type="PANTHER" id="PTHR21087">
    <property type="entry name" value="SHIKIMATE KINASE"/>
    <property type="match status" value="1"/>
</dbReference>
<comment type="subcellular location">
    <subcellularLocation>
        <location evidence="7">Cytoplasm</location>
    </subcellularLocation>
</comment>
<keyword evidence="7" id="KW-0479">Metal-binding</keyword>
<comment type="pathway">
    <text evidence="7">Metabolic intermediate biosynthesis; chorismate biosynthesis; chorismate from D-erythrose 4-phosphate and phosphoenolpyruvate: step 5/7.</text>
</comment>
<dbReference type="RefSeq" id="WP_380750904.1">
    <property type="nucleotide sequence ID" value="NZ_JBHULT010000008.1"/>
</dbReference>
<keyword evidence="4 7" id="KW-0418">Kinase</keyword>
<dbReference type="Proteomes" id="UP001597468">
    <property type="component" value="Unassembled WGS sequence"/>
</dbReference>
<keyword evidence="6 7" id="KW-0057">Aromatic amino acid biosynthesis</keyword>
<dbReference type="InterPro" id="IPR000623">
    <property type="entry name" value="Shikimate_kinase/TSH1"/>
</dbReference>
<reference evidence="9" key="1">
    <citation type="journal article" date="2019" name="Int. J. Syst. Evol. Microbiol.">
        <title>The Global Catalogue of Microorganisms (GCM) 10K type strain sequencing project: providing services to taxonomists for standard genome sequencing and annotation.</title>
        <authorList>
            <consortium name="The Broad Institute Genomics Platform"/>
            <consortium name="The Broad Institute Genome Sequencing Center for Infectious Disease"/>
            <person name="Wu L."/>
            <person name="Ma J."/>
        </authorList>
    </citation>
    <scope>NUCLEOTIDE SEQUENCE [LARGE SCALE GENOMIC DNA]</scope>
    <source>
        <strain evidence="9">KCTC 42585</strain>
    </source>
</reference>
<evidence type="ECO:0000256" key="5">
    <source>
        <dbReference type="ARBA" id="ARBA00022840"/>
    </source>
</evidence>
<dbReference type="Gene3D" id="3.40.50.300">
    <property type="entry name" value="P-loop containing nucleotide triphosphate hydrolases"/>
    <property type="match status" value="1"/>
</dbReference>